<sequence length="159" mass="18013">MLVSISHLETSSPTKENVRLKISEEAYSITVHSTPKFEISKRSLKKALSQLADPVHENPQSELEKVKRSLRKVNNPLVENSAFVQSEFEIEKQNHSLDKLPTSSICHEGLEWSLRYLGEKMKKKTTLKQSKLPKVEAMPNLVEMNEMSDVPPSDLAADE</sequence>
<evidence type="ECO:0000313" key="2">
    <source>
        <dbReference type="EMBL" id="GAY65511.1"/>
    </source>
</evidence>
<proteinExistence type="predicted"/>
<organism evidence="2 3">
    <name type="scientific">Citrus unshiu</name>
    <name type="common">Satsuma mandarin</name>
    <name type="synonym">Citrus nobilis var. unshiu</name>
    <dbReference type="NCBI Taxonomy" id="55188"/>
    <lineage>
        <taxon>Eukaryota</taxon>
        <taxon>Viridiplantae</taxon>
        <taxon>Streptophyta</taxon>
        <taxon>Embryophyta</taxon>
        <taxon>Tracheophyta</taxon>
        <taxon>Spermatophyta</taxon>
        <taxon>Magnoliopsida</taxon>
        <taxon>eudicotyledons</taxon>
        <taxon>Gunneridae</taxon>
        <taxon>Pentapetalae</taxon>
        <taxon>rosids</taxon>
        <taxon>malvids</taxon>
        <taxon>Sapindales</taxon>
        <taxon>Rutaceae</taxon>
        <taxon>Aurantioideae</taxon>
        <taxon>Citrus</taxon>
    </lineage>
</organism>
<comment type="caution">
    <text evidence="2">The sequence shown here is derived from an EMBL/GenBank/DDBJ whole genome shotgun (WGS) entry which is preliminary data.</text>
</comment>
<protein>
    <submittedName>
        <fullName evidence="2">Uncharacterized protein</fullName>
    </submittedName>
</protein>
<dbReference type="Proteomes" id="UP000236630">
    <property type="component" value="Unassembled WGS sequence"/>
</dbReference>
<accession>A0A2H5QLN2</accession>
<gene>
    <name evidence="2" type="ORF">CUMW_241690</name>
</gene>
<evidence type="ECO:0000256" key="1">
    <source>
        <dbReference type="SAM" id="MobiDB-lite"/>
    </source>
</evidence>
<name>A0A2H5QLN2_CITUN</name>
<dbReference type="AlphaFoldDB" id="A0A2H5QLN2"/>
<evidence type="ECO:0000313" key="3">
    <source>
        <dbReference type="Proteomes" id="UP000236630"/>
    </source>
</evidence>
<dbReference type="EMBL" id="BDQV01000489">
    <property type="protein sequence ID" value="GAY65511.1"/>
    <property type="molecule type" value="Genomic_DNA"/>
</dbReference>
<keyword evidence="3" id="KW-1185">Reference proteome</keyword>
<feature type="region of interest" description="Disordered" evidence="1">
    <location>
        <begin position="138"/>
        <end position="159"/>
    </location>
</feature>
<reference evidence="2 3" key="1">
    <citation type="journal article" date="2017" name="Front. Genet.">
        <title>Draft sequencing of the heterozygous diploid genome of Satsuma (Citrus unshiu Marc.) using a hybrid assembly approach.</title>
        <authorList>
            <person name="Shimizu T."/>
            <person name="Tanizawa Y."/>
            <person name="Mochizuki T."/>
            <person name="Nagasaki H."/>
            <person name="Yoshioka T."/>
            <person name="Toyoda A."/>
            <person name="Fujiyama A."/>
            <person name="Kaminuma E."/>
            <person name="Nakamura Y."/>
        </authorList>
    </citation>
    <scope>NUCLEOTIDE SEQUENCE [LARGE SCALE GENOMIC DNA]</scope>
    <source>
        <strain evidence="3">cv. Miyagawa wase</strain>
    </source>
</reference>